<feature type="region of interest" description="Disordered" evidence="8">
    <location>
        <begin position="214"/>
        <end position="240"/>
    </location>
</feature>
<protein>
    <recommendedName>
        <fullName evidence="9">Transcription elongation factor Eaf N-terminal domain-containing protein</fullName>
    </recommendedName>
</protein>
<feature type="compositionally biased region" description="Basic and acidic residues" evidence="8">
    <location>
        <begin position="35"/>
        <end position="54"/>
    </location>
</feature>
<keyword evidence="6" id="KW-0804">Transcription</keyword>
<dbReference type="GO" id="GO:0006368">
    <property type="term" value="P:transcription elongation by RNA polymerase II"/>
    <property type="evidence" value="ECO:0007669"/>
    <property type="project" value="InterPro"/>
</dbReference>
<keyword evidence="7" id="KW-0539">Nucleus</keyword>
<keyword evidence="5" id="KW-0010">Activator</keyword>
<organism evidence="10 11">
    <name type="scientific">Aphanomyces astaci</name>
    <name type="common">Crayfish plague agent</name>
    <dbReference type="NCBI Taxonomy" id="112090"/>
    <lineage>
        <taxon>Eukaryota</taxon>
        <taxon>Sar</taxon>
        <taxon>Stramenopiles</taxon>
        <taxon>Oomycota</taxon>
        <taxon>Saprolegniomycetes</taxon>
        <taxon>Saprolegniales</taxon>
        <taxon>Verrucalvaceae</taxon>
        <taxon>Aphanomyces</taxon>
    </lineage>
</organism>
<feature type="compositionally biased region" description="Basic residues" evidence="8">
    <location>
        <begin position="175"/>
        <end position="188"/>
    </location>
</feature>
<gene>
    <name evidence="10" type="ORF">DYB26_014243</name>
</gene>
<feature type="non-terminal residue" evidence="10">
    <location>
        <position position="1"/>
    </location>
</feature>
<dbReference type="GO" id="GO:0003711">
    <property type="term" value="F:transcription elongation factor activity"/>
    <property type="evidence" value="ECO:0007669"/>
    <property type="project" value="TreeGrafter"/>
</dbReference>
<evidence type="ECO:0000256" key="3">
    <source>
        <dbReference type="ARBA" id="ARBA00022553"/>
    </source>
</evidence>
<dbReference type="InterPro" id="IPR019194">
    <property type="entry name" value="Tscrpt_elong_fac_Eaf_N"/>
</dbReference>
<dbReference type="Pfam" id="PF09816">
    <property type="entry name" value="EAF"/>
    <property type="match status" value="1"/>
</dbReference>
<feature type="region of interest" description="Disordered" evidence="8">
    <location>
        <begin position="169"/>
        <end position="188"/>
    </location>
</feature>
<evidence type="ECO:0000256" key="4">
    <source>
        <dbReference type="ARBA" id="ARBA00023015"/>
    </source>
</evidence>
<name>A0A418FVU1_APHAT</name>
<dbReference type="PANTHER" id="PTHR15970:SF2">
    <property type="entry name" value="ELL-ASSOCIATED FACTOR EAF"/>
    <property type="match status" value="1"/>
</dbReference>
<keyword evidence="4" id="KW-0805">Transcription regulation</keyword>
<comment type="caution">
    <text evidence="10">The sequence shown here is derived from an EMBL/GenBank/DDBJ whole genome shotgun (WGS) entry which is preliminary data.</text>
</comment>
<evidence type="ECO:0000256" key="1">
    <source>
        <dbReference type="ARBA" id="ARBA00004123"/>
    </source>
</evidence>
<comment type="subcellular location">
    <subcellularLocation>
        <location evidence="1">Nucleus</location>
    </subcellularLocation>
</comment>
<dbReference type="PANTHER" id="PTHR15970">
    <property type="entry name" value="ELL-ASSOCIATED FACTOR EAF"/>
    <property type="match status" value="1"/>
</dbReference>
<dbReference type="SUPFAM" id="SSF82199">
    <property type="entry name" value="SET domain"/>
    <property type="match status" value="1"/>
</dbReference>
<reference evidence="10 11" key="1">
    <citation type="submission" date="2018-08" db="EMBL/GenBank/DDBJ databases">
        <title>Aphanomyces genome sequencing and annotation.</title>
        <authorList>
            <person name="Minardi D."/>
            <person name="Oidtmann B."/>
            <person name="Van Der Giezen M."/>
            <person name="Studholme D.J."/>
        </authorList>
    </citation>
    <scope>NUCLEOTIDE SEQUENCE [LARGE SCALE GENOMIC DNA]</scope>
    <source>
        <strain evidence="10 11">FDL457</strain>
    </source>
</reference>
<evidence type="ECO:0000313" key="11">
    <source>
        <dbReference type="Proteomes" id="UP000286510"/>
    </source>
</evidence>
<evidence type="ECO:0000256" key="6">
    <source>
        <dbReference type="ARBA" id="ARBA00023163"/>
    </source>
</evidence>
<comment type="similarity">
    <text evidence="2">Belongs to the EAF family.</text>
</comment>
<proteinExistence type="inferred from homology"/>
<dbReference type="CDD" id="cd10527">
    <property type="entry name" value="SET_LSMT"/>
    <property type="match status" value="1"/>
</dbReference>
<dbReference type="EMBL" id="QUTF01008492">
    <property type="protein sequence ID" value="RHZ38594.1"/>
    <property type="molecule type" value="Genomic_DNA"/>
</dbReference>
<sequence>IIFRRKSKEPTKDEIEMTRKQLAELERIYLDRERMNQQRREKRLESEVNRDRSRLLSARNLHSSFQQPPPGYAAAHPSLEPPPGGASAAKPPTAPPAAAPTSSKDVENSHSNIKTEVVASTPHNGTMKREHSLAMMHDKDALPRISSVDSFSSMFPRIASLDCFQSLHAPSSHRPPPHHPPSQHHHSLYRSPSLECLNTIPRVGSLEQFSNFIANMPPEPTSNKALSGTTSSTTSSTTGHSSIEDILSLVAASGDGPADKKRKAASTSYASLADHDLHVDKKPSYHRIDDADDDVDVQCSFRYEFQPASVDTRVPGLVRTDSAAKSMVVEVAHANAPGGIEFKGKVTENKDVECVLIFNSATQTFTLEKLPLSCAQLRVLSLLWLHVFAPPPPTTEMQLRAFEAWIRQHGGRIGNVQLAAFPGMGIGVQTTSDITEKDEVLYLPRDLVICRDTVTKQLPREFLRTGPHADDDLLATFLLLERLKGPASKWAPYLAALIQLIGDAKRSTTAAFKALLRKLSAVLKKRKASLSL</sequence>
<evidence type="ECO:0000256" key="5">
    <source>
        <dbReference type="ARBA" id="ARBA00023159"/>
    </source>
</evidence>
<dbReference type="Gene3D" id="3.90.1410.10">
    <property type="entry name" value="set domain protein methyltransferase, domain 1"/>
    <property type="match status" value="1"/>
</dbReference>
<dbReference type="Proteomes" id="UP000286510">
    <property type="component" value="Unassembled WGS sequence"/>
</dbReference>
<evidence type="ECO:0000259" key="9">
    <source>
        <dbReference type="Pfam" id="PF09816"/>
    </source>
</evidence>
<accession>A0A418FVU1</accession>
<feature type="non-terminal residue" evidence="10">
    <location>
        <position position="532"/>
    </location>
</feature>
<dbReference type="VEuPathDB" id="FungiDB:H257_14944"/>
<dbReference type="VEuPathDB" id="FungiDB:H257_14945"/>
<feature type="compositionally biased region" description="Low complexity" evidence="8">
    <location>
        <begin position="227"/>
        <end position="240"/>
    </location>
</feature>
<dbReference type="AlphaFoldDB" id="A0A418FVU1"/>
<dbReference type="InterPro" id="IPR046341">
    <property type="entry name" value="SET_dom_sf"/>
</dbReference>
<feature type="domain" description="Transcription elongation factor Eaf N-terminal" evidence="9">
    <location>
        <begin position="292"/>
        <end position="372"/>
    </location>
</feature>
<evidence type="ECO:0000256" key="8">
    <source>
        <dbReference type="SAM" id="MobiDB-lite"/>
    </source>
</evidence>
<dbReference type="InterPro" id="IPR027093">
    <property type="entry name" value="EAF_fam"/>
</dbReference>
<dbReference type="GO" id="GO:0032783">
    <property type="term" value="C:super elongation complex"/>
    <property type="evidence" value="ECO:0007669"/>
    <property type="project" value="InterPro"/>
</dbReference>
<evidence type="ECO:0000256" key="2">
    <source>
        <dbReference type="ARBA" id="ARBA00007798"/>
    </source>
</evidence>
<evidence type="ECO:0000313" key="10">
    <source>
        <dbReference type="EMBL" id="RHZ38594.1"/>
    </source>
</evidence>
<keyword evidence="3" id="KW-0597">Phosphoprotein</keyword>
<feature type="region of interest" description="Disordered" evidence="8">
    <location>
        <begin position="35"/>
        <end position="110"/>
    </location>
</feature>
<evidence type="ECO:0000256" key="7">
    <source>
        <dbReference type="ARBA" id="ARBA00023242"/>
    </source>
</evidence>